<dbReference type="SUPFAM" id="SSF53927">
    <property type="entry name" value="Cytidine deaminase-like"/>
    <property type="match status" value="1"/>
</dbReference>
<comment type="catalytic activity">
    <reaction evidence="13">
        <text>5-amino-6-(5-phospho-D-ribitylamino)uracil + NADP(+) = 5-amino-6-(5-phospho-D-ribosylamino)uracil + NADPH + H(+)</text>
        <dbReference type="Rhea" id="RHEA:17845"/>
        <dbReference type="ChEBI" id="CHEBI:15378"/>
        <dbReference type="ChEBI" id="CHEBI:57783"/>
        <dbReference type="ChEBI" id="CHEBI:58349"/>
        <dbReference type="ChEBI" id="CHEBI:58421"/>
        <dbReference type="ChEBI" id="CHEBI:58453"/>
        <dbReference type="EC" id="1.1.1.193"/>
    </reaction>
</comment>
<keyword evidence="7 13" id="KW-0479">Metal-binding</keyword>
<dbReference type="SUPFAM" id="SSF53597">
    <property type="entry name" value="Dihydrofolate reductase-like"/>
    <property type="match status" value="1"/>
</dbReference>
<keyword evidence="8 13" id="KW-0378">Hydrolase</keyword>
<dbReference type="GO" id="GO:0008835">
    <property type="term" value="F:diaminohydroxyphosphoribosylaminopyrimidine deaminase activity"/>
    <property type="evidence" value="ECO:0007669"/>
    <property type="project" value="UniProtKB-EC"/>
</dbReference>
<dbReference type="PANTHER" id="PTHR38011:SF7">
    <property type="entry name" value="2,5-DIAMINO-6-RIBOSYLAMINO-4(3H)-PYRIMIDINONE 5'-PHOSPHATE REDUCTASE"/>
    <property type="match status" value="1"/>
</dbReference>
<evidence type="ECO:0000256" key="15">
    <source>
        <dbReference type="PIRSR" id="PIRSR006769-2"/>
    </source>
</evidence>
<name>A0A3N1UPH7_9BACT</name>
<evidence type="ECO:0000256" key="12">
    <source>
        <dbReference type="ARBA" id="ARBA00023268"/>
    </source>
</evidence>
<dbReference type="Pfam" id="PF01872">
    <property type="entry name" value="RibD_C"/>
    <property type="match status" value="1"/>
</dbReference>
<keyword evidence="19" id="KW-1185">Reference proteome</keyword>
<evidence type="ECO:0000256" key="10">
    <source>
        <dbReference type="ARBA" id="ARBA00022857"/>
    </source>
</evidence>
<evidence type="ECO:0000256" key="8">
    <source>
        <dbReference type="ARBA" id="ARBA00022801"/>
    </source>
</evidence>
<gene>
    <name evidence="18" type="ORF">EDC27_2521</name>
</gene>
<evidence type="ECO:0000313" key="18">
    <source>
        <dbReference type="EMBL" id="ROQ90640.1"/>
    </source>
</evidence>
<evidence type="ECO:0000256" key="14">
    <source>
        <dbReference type="PIRSR" id="PIRSR006769-1"/>
    </source>
</evidence>
<comment type="pathway">
    <text evidence="3 13">Cofactor biosynthesis; riboflavin biosynthesis; 5-amino-6-(D-ribitylamino)uracil from GTP: step 3/4.</text>
</comment>
<dbReference type="Gene3D" id="3.40.140.10">
    <property type="entry name" value="Cytidine Deaminase, domain 2"/>
    <property type="match status" value="1"/>
</dbReference>
<sequence length="407" mass="44082">MRRPCPTKKAIRHGQRMALGRDGSASIETNDVMMDLMPQDEHFMRRAIRLALKGRGHTSPNPIVGAVVVRDGRIVGEGFHQQLGGPHAEVHALRRAGTSAQGATLYVTLEPCNHHGRTPPCTEAVLHAGITRVVIGMADPNPRVTGGGADRLRQAGLSVTVGVLEKECRALNQPFIKWVTTGRPHVTLKCAATLDGRTATRTGDSRWVSGEDSRRLVHKLRATLDAVLVGIGTALTDDPLLTARLSRAKTFRQPLRVVLDTQARLPLASQLVQTAQHSPVLLACGESAPKPVRERLEAQGVQVVVLPSQESGGVDLQVLLEELGRRSITSVLVEGGARIHGAFLDHGLADDFYLFFAPKILGDASGVPMFQGQCRLALREAVPLYACQSRRVGQDILIHGRFSPHLY</sequence>
<comment type="similarity">
    <text evidence="4 13">In the N-terminal section; belongs to the cytidine and deoxycytidylate deaminase family.</text>
</comment>
<evidence type="ECO:0000256" key="1">
    <source>
        <dbReference type="ARBA" id="ARBA00002151"/>
    </source>
</evidence>
<dbReference type="PANTHER" id="PTHR38011">
    <property type="entry name" value="DIHYDROFOLATE REDUCTASE FAMILY PROTEIN (AFU_ORTHOLOGUE AFUA_8G06820)"/>
    <property type="match status" value="1"/>
</dbReference>
<reference evidence="18 19" key="1">
    <citation type="submission" date="2018-11" db="EMBL/GenBank/DDBJ databases">
        <title>Genomic Encyclopedia of Type Strains, Phase IV (KMG-IV): sequencing the most valuable type-strain genomes for metagenomic binning, comparative biology and taxonomic classification.</title>
        <authorList>
            <person name="Goeker M."/>
        </authorList>
    </citation>
    <scope>NUCLEOTIDE SEQUENCE [LARGE SCALE GENOMIC DNA]</scope>
    <source>
        <strain evidence="18 19">DSM 22027</strain>
    </source>
</reference>
<feature type="binding site" evidence="15">
    <location>
        <position position="241"/>
    </location>
    <ligand>
        <name>substrate</name>
    </ligand>
</feature>
<dbReference type="EC" id="3.5.4.26" evidence="13"/>
<feature type="binding site" evidence="15">
    <location>
        <position position="233"/>
    </location>
    <ligand>
        <name>NADP(+)</name>
        <dbReference type="ChEBI" id="CHEBI:58349"/>
    </ligand>
</feature>
<accession>A0A3N1UPH7</accession>
<proteinExistence type="inferred from homology"/>
<dbReference type="GO" id="GO:0008270">
    <property type="term" value="F:zinc ion binding"/>
    <property type="evidence" value="ECO:0007669"/>
    <property type="project" value="InterPro"/>
</dbReference>
<evidence type="ECO:0000256" key="9">
    <source>
        <dbReference type="ARBA" id="ARBA00022833"/>
    </source>
</evidence>
<dbReference type="InterPro" id="IPR050765">
    <property type="entry name" value="Riboflavin_Biosynth_HTPR"/>
</dbReference>
<feature type="binding site" evidence="15">
    <location>
        <position position="237"/>
    </location>
    <ligand>
        <name>NADP(+)</name>
        <dbReference type="ChEBI" id="CHEBI:58349"/>
    </ligand>
</feature>
<dbReference type="AlphaFoldDB" id="A0A3N1UPH7"/>
<dbReference type="GO" id="GO:0009231">
    <property type="term" value="P:riboflavin biosynthetic process"/>
    <property type="evidence" value="ECO:0007669"/>
    <property type="project" value="UniProtKB-UniPathway"/>
</dbReference>
<dbReference type="GO" id="GO:0050661">
    <property type="term" value="F:NADP binding"/>
    <property type="evidence" value="ECO:0007669"/>
    <property type="project" value="InterPro"/>
</dbReference>
<evidence type="ECO:0000256" key="13">
    <source>
        <dbReference type="PIRNR" id="PIRNR006769"/>
    </source>
</evidence>
<dbReference type="PIRSF" id="PIRSF006769">
    <property type="entry name" value="RibD"/>
    <property type="match status" value="1"/>
</dbReference>
<dbReference type="Gene3D" id="3.40.430.10">
    <property type="entry name" value="Dihydrofolate Reductase, subunit A"/>
    <property type="match status" value="1"/>
</dbReference>
<dbReference type="CDD" id="cd01284">
    <property type="entry name" value="Riboflavin_deaminase-reductase"/>
    <property type="match status" value="1"/>
</dbReference>
<feature type="binding site" evidence="15">
    <location>
        <position position="244"/>
    </location>
    <ligand>
        <name>substrate</name>
    </ligand>
</feature>
<keyword evidence="10 13" id="KW-0521">NADP</keyword>
<dbReference type="InterPro" id="IPR002734">
    <property type="entry name" value="RibDG_C"/>
</dbReference>
<feature type="active site" description="Proton donor" evidence="14">
    <location>
        <position position="89"/>
    </location>
</feature>
<dbReference type="Proteomes" id="UP000276223">
    <property type="component" value="Unassembled WGS sequence"/>
</dbReference>
<dbReference type="InterPro" id="IPR016192">
    <property type="entry name" value="APOBEC/CMP_deaminase_Zn-bd"/>
</dbReference>
<feature type="binding site" evidence="15">
    <location>
        <begin position="336"/>
        <end position="342"/>
    </location>
    <ligand>
        <name>NADP(+)</name>
        <dbReference type="ChEBI" id="CHEBI:58349"/>
    </ligand>
</feature>
<dbReference type="NCBIfam" id="TIGR00326">
    <property type="entry name" value="eubact_ribD"/>
    <property type="match status" value="1"/>
</dbReference>
<dbReference type="InterPro" id="IPR024072">
    <property type="entry name" value="DHFR-like_dom_sf"/>
</dbReference>
<feature type="binding site" evidence="15">
    <location>
        <position position="191"/>
    </location>
    <ligand>
        <name>NADP(+)</name>
        <dbReference type="ChEBI" id="CHEBI:58349"/>
    </ligand>
</feature>
<comment type="pathway">
    <text evidence="2 13">Cofactor biosynthesis; riboflavin biosynthesis; 5-amino-6-(D-ribitylamino)uracil from GTP: step 2/4.</text>
</comment>
<evidence type="ECO:0000259" key="17">
    <source>
        <dbReference type="PROSITE" id="PS51747"/>
    </source>
</evidence>
<feature type="domain" description="CMP/dCMP-type deaminase" evidence="17">
    <location>
        <begin position="38"/>
        <end position="160"/>
    </location>
</feature>
<keyword evidence="11 13" id="KW-0560">Oxidoreductase</keyword>
<comment type="function">
    <text evidence="1 13">Converts 2,5-diamino-6-(ribosylamino)-4(3h)-pyrimidinone 5'-phosphate into 5-amino-6-(ribosylamino)-2,4(1h,3h)-pyrimidinedione 5'-phosphate.</text>
</comment>
<feature type="binding site" evidence="15">
    <location>
        <position position="207"/>
    </location>
    <ligand>
        <name>NADP(+)</name>
        <dbReference type="ChEBI" id="CHEBI:58349"/>
    </ligand>
</feature>
<keyword evidence="9 13" id="KW-0862">Zinc</keyword>
<feature type="binding site" evidence="15">
    <location>
        <position position="221"/>
    </location>
    <ligand>
        <name>NADP(+)</name>
        <dbReference type="ChEBI" id="CHEBI:58349"/>
    </ligand>
</feature>
<evidence type="ECO:0000256" key="2">
    <source>
        <dbReference type="ARBA" id="ARBA00004882"/>
    </source>
</evidence>
<evidence type="ECO:0000256" key="16">
    <source>
        <dbReference type="PIRSR" id="PIRSR006769-3"/>
    </source>
</evidence>
<feature type="binding site" evidence="15">
    <location>
        <position position="261"/>
    </location>
    <ligand>
        <name>NADP(+)</name>
        <dbReference type="ChEBI" id="CHEBI:58349"/>
    </ligand>
</feature>
<dbReference type="EMBL" id="RJVA01000014">
    <property type="protein sequence ID" value="ROQ90640.1"/>
    <property type="molecule type" value="Genomic_DNA"/>
</dbReference>
<dbReference type="InterPro" id="IPR016193">
    <property type="entry name" value="Cytidine_deaminase-like"/>
</dbReference>
<dbReference type="InterPro" id="IPR011549">
    <property type="entry name" value="RibD_C"/>
</dbReference>
<evidence type="ECO:0000313" key="19">
    <source>
        <dbReference type="Proteomes" id="UP000276223"/>
    </source>
</evidence>
<comment type="caution">
    <text evidence="18">The sequence shown here is derived from an EMBL/GenBank/DDBJ whole genome shotgun (WGS) entry which is preliminary data.</text>
</comment>
<feature type="binding site" evidence="16">
    <location>
        <position position="112"/>
    </location>
    <ligand>
        <name>Zn(2+)</name>
        <dbReference type="ChEBI" id="CHEBI:29105"/>
        <note>catalytic</note>
    </ligand>
</feature>
<dbReference type="NCBIfam" id="TIGR00227">
    <property type="entry name" value="ribD_Cterm"/>
    <property type="match status" value="1"/>
</dbReference>
<comment type="catalytic activity">
    <reaction evidence="13">
        <text>2,5-diamino-6-hydroxy-4-(5-phosphoribosylamino)-pyrimidine + H2O + H(+) = 5-amino-6-(5-phospho-D-ribosylamino)uracil + NH4(+)</text>
        <dbReference type="Rhea" id="RHEA:21868"/>
        <dbReference type="ChEBI" id="CHEBI:15377"/>
        <dbReference type="ChEBI" id="CHEBI:15378"/>
        <dbReference type="ChEBI" id="CHEBI:28938"/>
        <dbReference type="ChEBI" id="CHEBI:58453"/>
        <dbReference type="ChEBI" id="CHEBI:58614"/>
        <dbReference type="EC" id="3.5.4.26"/>
    </reaction>
</comment>
<dbReference type="Pfam" id="PF00383">
    <property type="entry name" value="dCMP_cyt_deam_1"/>
    <property type="match status" value="1"/>
</dbReference>
<feature type="binding site" evidence="15">
    <location>
        <position position="205"/>
    </location>
    <ligand>
        <name>substrate</name>
    </ligand>
</feature>
<comment type="similarity">
    <text evidence="5 13">In the C-terminal section; belongs to the HTP reductase family.</text>
</comment>
<dbReference type="UniPathway" id="UPA00275">
    <property type="reaction ID" value="UER00401"/>
</dbReference>
<evidence type="ECO:0000256" key="3">
    <source>
        <dbReference type="ARBA" id="ARBA00004910"/>
    </source>
</evidence>
<dbReference type="PROSITE" id="PS00903">
    <property type="entry name" value="CYT_DCMP_DEAMINASES_1"/>
    <property type="match status" value="1"/>
</dbReference>
<dbReference type="FunFam" id="3.40.140.10:FF:000025">
    <property type="entry name" value="Riboflavin biosynthesis protein RibD"/>
    <property type="match status" value="1"/>
</dbReference>
<evidence type="ECO:0000256" key="5">
    <source>
        <dbReference type="ARBA" id="ARBA00007417"/>
    </source>
</evidence>
<dbReference type="EC" id="1.1.1.193" evidence="13"/>
<dbReference type="GO" id="GO:0008703">
    <property type="term" value="F:5-amino-6-(5-phosphoribosylamino)uracil reductase activity"/>
    <property type="evidence" value="ECO:0007669"/>
    <property type="project" value="UniProtKB-EC"/>
</dbReference>
<keyword evidence="6 13" id="KW-0686">Riboflavin biosynthesis</keyword>
<keyword evidence="12" id="KW-0511">Multifunctional enzyme</keyword>
<dbReference type="PROSITE" id="PS51747">
    <property type="entry name" value="CYT_DCMP_DEAMINASES_2"/>
    <property type="match status" value="1"/>
</dbReference>
<organism evidence="18 19">
    <name type="scientific">Desulfosoma caldarium</name>
    <dbReference type="NCBI Taxonomy" id="610254"/>
    <lineage>
        <taxon>Bacteria</taxon>
        <taxon>Pseudomonadati</taxon>
        <taxon>Thermodesulfobacteriota</taxon>
        <taxon>Syntrophobacteria</taxon>
        <taxon>Syntrophobacterales</taxon>
        <taxon>Syntrophobacteraceae</taxon>
        <taxon>Desulfosoma</taxon>
    </lineage>
</organism>
<feature type="binding site" evidence="15">
    <location>
        <position position="334"/>
    </location>
    <ligand>
        <name>substrate</name>
    </ligand>
</feature>
<evidence type="ECO:0000256" key="11">
    <source>
        <dbReference type="ARBA" id="ARBA00023002"/>
    </source>
</evidence>
<protein>
    <recommendedName>
        <fullName evidence="13">Riboflavin biosynthesis protein RibD</fullName>
    </recommendedName>
    <domain>
        <recommendedName>
            <fullName evidence="13">Diaminohydroxyphosphoribosylaminopyrimidine deaminase</fullName>
            <shortName evidence="13">DRAP deaminase</shortName>
            <ecNumber evidence="13">3.5.4.26</ecNumber>
        </recommendedName>
        <alternativeName>
            <fullName evidence="13">Riboflavin-specific deaminase</fullName>
        </alternativeName>
    </domain>
    <domain>
        <recommendedName>
            <fullName evidence="13">5-amino-6-(5-phosphoribosylamino)uracil reductase</fullName>
            <ecNumber evidence="13">1.1.1.193</ecNumber>
        </recommendedName>
        <alternativeName>
            <fullName evidence="13">HTP reductase</fullName>
        </alternativeName>
    </domain>
</protein>
<feature type="binding site" evidence="16">
    <location>
        <position position="87"/>
    </location>
    <ligand>
        <name>Zn(2+)</name>
        <dbReference type="ChEBI" id="CHEBI:29105"/>
        <note>catalytic</note>
    </ligand>
</feature>
<feature type="binding site" evidence="16">
    <location>
        <position position="121"/>
    </location>
    <ligand>
        <name>Zn(2+)</name>
        <dbReference type="ChEBI" id="CHEBI:29105"/>
        <note>catalytic</note>
    </ligand>
</feature>
<dbReference type="InterPro" id="IPR004794">
    <property type="entry name" value="Eubact_RibD"/>
</dbReference>
<evidence type="ECO:0000256" key="4">
    <source>
        <dbReference type="ARBA" id="ARBA00005259"/>
    </source>
</evidence>
<comment type="cofactor">
    <cofactor evidence="13 16">
        <name>Zn(2+)</name>
        <dbReference type="ChEBI" id="CHEBI:29105"/>
    </cofactor>
    <text evidence="13 16">Binds 1 zinc ion.</text>
</comment>
<evidence type="ECO:0000256" key="6">
    <source>
        <dbReference type="ARBA" id="ARBA00022619"/>
    </source>
</evidence>
<dbReference type="InterPro" id="IPR002125">
    <property type="entry name" value="CMP_dCMP_dom"/>
</dbReference>
<evidence type="ECO:0000256" key="7">
    <source>
        <dbReference type="ARBA" id="ARBA00022723"/>
    </source>
</evidence>